<comment type="subcellular location">
    <subcellularLocation>
        <location evidence="1">Secreted</location>
    </subcellularLocation>
</comment>
<dbReference type="AlphaFoldDB" id="A0A8X6U5C6"/>
<dbReference type="Gene3D" id="2.10.80.10">
    <property type="entry name" value="Lipase, subunit A"/>
    <property type="match status" value="1"/>
</dbReference>
<keyword evidence="3" id="KW-1015">Disulfide bond</keyword>
<name>A0A8X6U5C6_NEPPI</name>
<gene>
    <name evidence="5" type="ORF">NPIL_567001</name>
</gene>
<evidence type="ECO:0000256" key="2">
    <source>
        <dbReference type="ARBA" id="ARBA00022525"/>
    </source>
</evidence>
<keyword evidence="2" id="KW-0964">Secreted</keyword>
<dbReference type="GO" id="GO:0005576">
    <property type="term" value="C:extracellular region"/>
    <property type="evidence" value="ECO:0007669"/>
    <property type="project" value="UniProtKB-SubCell"/>
</dbReference>
<evidence type="ECO:0000256" key="1">
    <source>
        <dbReference type="ARBA" id="ARBA00004613"/>
    </source>
</evidence>
<dbReference type="OrthoDB" id="6408184at2759"/>
<dbReference type="EMBL" id="BMAW01072272">
    <property type="protein sequence ID" value="GFT82171.1"/>
    <property type="molecule type" value="Genomic_DNA"/>
</dbReference>
<protein>
    <recommendedName>
        <fullName evidence="4">Prokineticin domain-containing protein</fullName>
    </recommendedName>
</protein>
<organism evidence="5 6">
    <name type="scientific">Nephila pilipes</name>
    <name type="common">Giant wood spider</name>
    <name type="synonym">Nephila maculata</name>
    <dbReference type="NCBI Taxonomy" id="299642"/>
    <lineage>
        <taxon>Eukaryota</taxon>
        <taxon>Metazoa</taxon>
        <taxon>Ecdysozoa</taxon>
        <taxon>Arthropoda</taxon>
        <taxon>Chelicerata</taxon>
        <taxon>Arachnida</taxon>
        <taxon>Araneae</taxon>
        <taxon>Araneomorphae</taxon>
        <taxon>Entelegynae</taxon>
        <taxon>Araneoidea</taxon>
        <taxon>Nephilidae</taxon>
        <taxon>Nephila</taxon>
    </lineage>
</organism>
<comment type="caution">
    <text evidence="5">The sequence shown here is derived from an EMBL/GenBank/DDBJ whole genome shotgun (WGS) entry which is preliminary data.</text>
</comment>
<proteinExistence type="predicted"/>
<keyword evidence="6" id="KW-1185">Reference proteome</keyword>
<dbReference type="InterPro" id="IPR023569">
    <property type="entry name" value="Prokineticin_domain"/>
</dbReference>
<dbReference type="Proteomes" id="UP000887013">
    <property type="component" value="Unassembled WGS sequence"/>
</dbReference>
<reference evidence="5" key="1">
    <citation type="submission" date="2020-08" db="EMBL/GenBank/DDBJ databases">
        <title>Multicomponent nature underlies the extraordinary mechanical properties of spider dragline silk.</title>
        <authorList>
            <person name="Kono N."/>
            <person name="Nakamura H."/>
            <person name="Mori M."/>
            <person name="Yoshida Y."/>
            <person name="Ohtoshi R."/>
            <person name="Malay A.D."/>
            <person name="Moran D.A.P."/>
            <person name="Tomita M."/>
            <person name="Numata K."/>
            <person name="Arakawa K."/>
        </authorList>
    </citation>
    <scope>NUCLEOTIDE SEQUENCE</scope>
</reference>
<evidence type="ECO:0000313" key="5">
    <source>
        <dbReference type="EMBL" id="GFT82171.1"/>
    </source>
</evidence>
<feature type="domain" description="Prokineticin" evidence="4">
    <location>
        <begin position="11"/>
        <end position="74"/>
    </location>
</feature>
<evidence type="ECO:0000313" key="6">
    <source>
        <dbReference type="Proteomes" id="UP000887013"/>
    </source>
</evidence>
<sequence length="91" mass="10481">MYIATAEHRERCESDEDCAKDECCVLAHRIGSYRCHKLPQKGEFCFPNHEHYKNDKGKHSSMCPCAEGLKCEAEVEQKNGVVIYRNSRCVE</sequence>
<evidence type="ECO:0000256" key="3">
    <source>
        <dbReference type="ARBA" id="ARBA00023157"/>
    </source>
</evidence>
<dbReference type="Pfam" id="PF06607">
    <property type="entry name" value="Prokineticin"/>
    <property type="match status" value="1"/>
</dbReference>
<evidence type="ECO:0000259" key="4">
    <source>
        <dbReference type="Pfam" id="PF06607"/>
    </source>
</evidence>
<accession>A0A8X6U5C6</accession>